<evidence type="ECO:0000313" key="2">
    <source>
        <dbReference type="Proteomes" id="UP000265703"/>
    </source>
</evidence>
<gene>
    <name evidence="1" type="ORF">C1645_664260</name>
</gene>
<protein>
    <submittedName>
        <fullName evidence="1">Uncharacterized protein</fullName>
    </submittedName>
</protein>
<name>A0A397S3R9_9GLOM</name>
<reference evidence="1 2" key="1">
    <citation type="submission" date="2018-06" db="EMBL/GenBank/DDBJ databases">
        <title>Comparative genomics reveals the genomic features of Rhizophagus irregularis, R. cerebriforme, R. diaphanum and Gigaspora rosea, and their symbiotic lifestyle signature.</title>
        <authorList>
            <person name="Morin E."/>
            <person name="San Clemente H."/>
            <person name="Chen E.C.H."/>
            <person name="De La Providencia I."/>
            <person name="Hainaut M."/>
            <person name="Kuo A."/>
            <person name="Kohler A."/>
            <person name="Murat C."/>
            <person name="Tang N."/>
            <person name="Roy S."/>
            <person name="Loubradou J."/>
            <person name="Henrissat B."/>
            <person name="Grigoriev I.V."/>
            <person name="Corradi N."/>
            <person name="Roux C."/>
            <person name="Martin F.M."/>
        </authorList>
    </citation>
    <scope>NUCLEOTIDE SEQUENCE [LARGE SCALE GENOMIC DNA]</scope>
    <source>
        <strain evidence="1 2">DAOM 227022</strain>
    </source>
</reference>
<organism evidence="1 2">
    <name type="scientific">Glomus cerebriforme</name>
    <dbReference type="NCBI Taxonomy" id="658196"/>
    <lineage>
        <taxon>Eukaryota</taxon>
        <taxon>Fungi</taxon>
        <taxon>Fungi incertae sedis</taxon>
        <taxon>Mucoromycota</taxon>
        <taxon>Glomeromycotina</taxon>
        <taxon>Glomeromycetes</taxon>
        <taxon>Glomerales</taxon>
        <taxon>Glomeraceae</taxon>
        <taxon>Glomus</taxon>
    </lineage>
</organism>
<dbReference type="Proteomes" id="UP000265703">
    <property type="component" value="Unassembled WGS sequence"/>
</dbReference>
<dbReference type="Gene3D" id="3.10.10.10">
    <property type="entry name" value="HIV Type 1 Reverse Transcriptase, subunit A, domain 1"/>
    <property type="match status" value="1"/>
</dbReference>
<keyword evidence="2" id="KW-1185">Reference proteome</keyword>
<dbReference type="InterPro" id="IPR043128">
    <property type="entry name" value="Rev_trsase/Diguanyl_cyclase"/>
</dbReference>
<dbReference type="InterPro" id="IPR043502">
    <property type="entry name" value="DNA/RNA_pol_sf"/>
</dbReference>
<dbReference type="AlphaFoldDB" id="A0A397S3R9"/>
<accession>A0A397S3R9</accession>
<proteinExistence type="predicted"/>
<evidence type="ECO:0000313" key="1">
    <source>
        <dbReference type="EMBL" id="RIA80628.1"/>
    </source>
</evidence>
<dbReference type="OrthoDB" id="2435678at2759"/>
<sequence length="64" mass="7956">LNQVTKKNAYSLLYINEMFDLFEDAKYFFSLNLFFKYWKVVLSKENKKKTAFVTKWPYLYYFNI</sequence>
<dbReference type="Gene3D" id="3.30.70.270">
    <property type="match status" value="1"/>
</dbReference>
<comment type="caution">
    <text evidence="1">The sequence shown here is derived from an EMBL/GenBank/DDBJ whole genome shotgun (WGS) entry which is preliminary data.</text>
</comment>
<feature type="non-terminal residue" evidence="1">
    <location>
        <position position="64"/>
    </location>
</feature>
<dbReference type="EMBL" id="QKYT01000930">
    <property type="protein sequence ID" value="RIA80628.1"/>
    <property type="molecule type" value="Genomic_DNA"/>
</dbReference>
<feature type="non-terminal residue" evidence="1">
    <location>
        <position position="1"/>
    </location>
</feature>
<dbReference type="SUPFAM" id="SSF56672">
    <property type="entry name" value="DNA/RNA polymerases"/>
    <property type="match status" value="1"/>
</dbReference>